<reference evidence="1 2" key="1">
    <citation type="submission" date="2013-11" db="EMBL/GenBank/DDBJ databases">
        <title>The Genome Sequence of Phytophthora parasitica P10297.</title>
        <authorList>
            <consortium name="The Broad Institute Genomics Platform"/>
            <person name="Russ C."/>
            <person name="Tyler B."/>
            <person name="Panabieres F."/>
            <person name="Shan W."/>
            <person name="Tripathy S."/>
            <person name="Grunwald N."/>
            <person name="Machado M."/>
            <person name="Johnson C.S."/>
            <person name="Walker B."/>
            <person name="Young S.K."/>
            <person name="Zeng Q."/>
            <person name="Gargeya S."/>
            <person name="Fitzgerald M."/>
            <person name="Haas B."/>
            <person name="Abouelleil A."/>
            <person name="Allen A.W."/>
            <person name="Alvarado L."/>
            <person name="Arachchi H.M."/>
            <person name="Berlin A.M."/>
            <person name="Chapman S.B."/>
            <person name="Gainer-Dewar J."/>
            <person name="Goldberg J."/>
            <person name="Griggs A."/>
            <person name="Gujja S."/>
            <person name="Hansen M."/>
            <person name="Howarth C."/>
            <person name="Imamovic A."/>
            <person name="Ireland A."/>
            <person name="Larimer J."/>
            <person name="McCowan C."/>
            <person name="Murphy C."/>
            <person name="Pearson M."/>
            <person name="Poon T.W."/>
            <person name="Priest M."/>
            <person name="Roberts A."/>
            <person name="Saif S."/>
            <person name="Shea T."/>
            <person name="Sisk P."/>
            <person name="Sykes S."/>
            <person name="Wortman J."/>
            <person name="Nusbaum C."/>
            <person name="Birren B."/>
        </authorList>
    </citation>
    <scope>NUCLEOTIDE SEQUENCE [LARGE SCALE GENOMIC DNA]</scope>
    <source>
        <strain evidence="1 2">P10297</strain>
    </source>
</reference>
<gene>
    <name evidence="1" type="ORF">F442_18831</name>
</gene>
<evidence type="ECO:0000313" key="1">
    <source>
        <dbReference type="EMBL" id="ETP32471.1"/>
    </source>
</evidence>
<protein>
    <submittedName>
        <fullName evidence="1">Uncharacterized protein</fullName>
    </submittedName>
</protein>
<accession>W2YBU2</accession>
<dbReference type="EMBL" id="ANIY01003976">
    <property type="protein sequence ID" value="ETP32471.1"/>
    <property type="molecule type" value="Genomic_DNA"/>
</dbReference>
<name>W2YBU2_PHYNI</name>
<comment type="caution">
    <text evidence="1">The sequence shown here is derived from an EMBL/GenBank/DDBJ whole genome shotgun (WGS) entry which is preliminary data.</text>
</comment>
<sequence>MAEKRHHGGERCSSGRGFCAREEKLQSEPKSVQHWLRLSATSGQRSWTEMFIAGPLTKRGLVNMRSDGRIKGDRVHESSNPSLFLSTAPLLYMLPMYNARNFGLVDNSKISIYRWFIVPSP</sequence>
<dbReference type="AlphaFoldDB" id="W2YBU2"/>
<organism evidence="1 2">
    <name type="scientific">Phytophthora nicotianae P10297</name>
    <dbReference type="NCBI Taxonomy" id="1317064"/>
    <lineage>
        <taxon>Eukaryota</taxon>
        <taxon>Sar</taxon>
        <taxon>Stramenopiles</taxon>
        <taxon>Oomycota</taxon>
        <taxon>Peronosporomycetes</taxon>
        <taxon>Peronosporales</taxon>
        <taxon>Peronosporaceae</taxon>
        <taxon>Phytophthora</taxon>
    </lineage>
</organism>
<evidence type="ECO:0000313" key="2">
    <source>
        <dbReference type="Proteomes" id="UP000018948"/>
    </source>
</evidence>
<proteinExistence type="predicted"/>
<dbReference type="Proteomes" id="UP000018948">
    <property type="component" value="Unassembled WGS sequence"/>
</dbReference>